<dbReference type="Proteomes" id="UP001178461">
    <property type="component" value="Chromosome 5"/>
</dbReference>
<protein>
    <submittedName>
        <fullName evidence="1">Uncharacterized protein</fullName>
    </submittedName>
</protein>
<organism evidence="1 2">
    <name type="scientific">Podarcis lilfordi</name>
    <name type="common">Lilford's wall lizard</name>
    <dbReference type="NCBI Taxonomy" id="74358"/>
    <lineage>
        <taxon>Eukaryota</taxon>
        <taxon>Metazoa</taxon>
        <taxon>Chordata</taxon>
        <taxon>Craniata</taxon>
        <taxon>Vertebrata</taxon>
        <taxon>Euteleostomi</taxon>
        <taxon>Lepidosauria</taxon>
        <taxon>Squamata</taxon>
        <taxon>Bifurcata</taxon>
        <taxon>Unidentata</taxon>
        <taxon>Episquamata</taxon>
        <taxon>Laterata</taxon>
        <taxon>Lacertibaenia</taxon>
        <taxon>Lacertidae</taxon>
        <taxon>Podarcis</taxon>
    </lineage>
</organism>
<evidence type="ECO:0000313" key="2">
    <source>
        <dbReference type="Proteomes" id="UP001178461"/>
    </source>
</evidence>
<dbReference type="EMBL" id="OX395130">
    <property type="protein sequence ID" value="CAI5774508.1"/>
    <property type="molecule type" value="Genomic_DNA"/>
</dbReference>
<dbReference type="AlphaFoldDB" id="A0AA35KC83"/>
<evidence type="ECO:0000313" key="1">
    <source>
        <dbReference type="EMBL" id="CAI5774508.1"/>
    </source>
</evidence>
<proteinExistence type="predicted"/>
<gene>
    <name evidence="1" type="ORF">PODLI_1B038572</name>
</gene>
<reference evidence="1" key="1">
    <citation type="submission" date="2022-12" db="EMBL/GenBank/DDBJ databases">
        <authorList>
            <person name="Alioto T."/>
            <person name="Alioto T."/>
            <person name="Gomez Garrido J."/>
        </authorList>
    </citation>
    <scope>NUCLEOTIDE SEQUENCE</scope>
</reference>
<name>A0AA35KC83_9SAUR</name>
<keyword evidence="2" id="KW-1185">Reference proteome</keyword>
<sequence length="74" mass="8122">MAASLASGGPVFSPTMPLDSIVPYLSQYRTMERELDCAQICGISTMLEIAGGYLHVCRLVHMEVFPCNSVPRRC</sequence>
<accession>A0AA35KC83</accession>